<evidence type="ECO:0000256" key="1">
    <source>
        <dbReference type="ARBA" id="ARBA00009091"/>
    </source>
</evidence>
<dbReference type="RefSeq" id="WP_022456925.1">
    <property type="nucleotide sequence ID" value="NZ_JAKZMM010000034.1"/>
</dbReference>
<comment type="caution">
    <text evidence="5">The sequence shown here is derived from an EMBL/GenBank/DDBJ whole genome shotgun (WGS) entry which is preliminary data.</text>
</comment>
<evidence type="ECO:0000256" key="3">
    <source>
        <dbReference type="SAM" id="Coils"/>
    </source>
</evidence>
<evidence type="ECO:0000313" key="5">
    <source>
        <dbReference type="EMBL" id="MCJ2381475.1"/>
    </source>
</evidence>
<dbReference type="InterPro" id="IPR005632">
    <property type="entry name" value="Chaperone_Skp"/>
</dbReference>
<feature type="coiled-coil region" evidence="3">
    <location>
        <begin position="40"/>
        <end position="67"/>
    </location>
</feature>
<sequence length="167" mass="18990">MKKLIALLLMILPFAGVVSAQEAKIAFVNTQEVFMAMPEVADMQKKLDELNAKYKKELETMQSEFQKKYSDFVAQQDSLTENIKVRRMQDIQDMQQRMDNFVQVAQQDVNKQQQDLVTPIQQKISDAIKAVGAEQGYTYIIDPQVLLYTGPNAIDATPMVKTKLGLK</sequence>
<keyword evidence="6" id="KW-1185">Reference proteome</keyword>
<gene>
    <name evidence="5" type="ORF">MUN53_12795</name>
</gene>
<dbReference type="EMBL" id="JAKZMM010000034">
    <property type="protein sequence ID" value="MCJ2381475.1"/>
    <property type="molecule type" value="Genomic_DNA"/>
</dbReference>
<dbReference type="PANTHER" id="PTHR35089">
    <property type="entry name" value="CHAPERONE PROTEIN SKP"/>
    <property type="match status" value="1"/>
</dbReference>
<proteinExistence type="inferred from homology"/>
<protein>
    <submittedName>
        <fullName evidence="5">OmpH family outer membrane protein</fullName>
    </submittedName>
</protein>
<feature type="chain" id="PRO_5046152491" evidence="4">
    <location>
        <begin position="21"/>
        <end position="167"/>
    </location>
</feature>
<organism evidence="5 6">
    <name type="scientific">Parabacteroides faecalis</name>
    <dbReference type="NCBI Taxonomy" id="2924040"/>
    <lineage>
        <taxon>Bacteria</taxon>
        <taxon>Pseudomonadati</taxon>
        <taxon>Bacteroidota</taxon>
        <taxon>Bacteroidia</taxon>
        <taxon>Bacteroidales</taxon>
        <taxon>Tannerellaceae</taxon>
        <taxon>Parabacteroides</taxon>
    </lineage>
</organism>
<dbReference type="SUPFAM" id="SSF111384">
    <property type="entry name" value="OmpH-like"/>
    <property type="match status" value="1"/>
</dbReference>
<accession>A0ABT0C3H4</accession>
<evidence type="ECO:0000256" key="2">
    <source>
        <dbReference type="ARBA" id="ARBA00022729"/>
    </source>
</evidence>
<evidence type="ECO:0000313" key="6">
    <source>
        <dbReference type="Proteomes" id="UP001165444"/>
    </source>
</evidence>
<evidence type="ECO:0000256" key="4">
    <source>
        <dbReference type="SAM" id="SignalP"/>
    </source>
</evidence>
<feature type="signal peptide" evidence="4">
    <location>
        <begin position="1"/>
        <end position="20"/>
    </location>
</feature>
<dbReference type="Proteomes" id="UP001165444">
    <property type="component" value="Unassembled WGS sequence"/>
</dbReference>
<keyword evidence="2 4" id="KW-0732">Signal</keyword>
<comment type="similarity">
    <text evidence="1">Belongs to the Skp family.</text>
</comment>
<name>A0ABT0C3H4_9BACT</name>
<keyword evidence="3" id="KW-0175">Coiled coil</keyword>
<dbReference type="PANTHER" id="PTHR35089:SF1">
    <property type="entry name" value="CHAPERONE PROTEIN SKP"/>
    <property type="match status" value="1"/>
</dbReference>
<dbReference type="Pfam" id="PF03938">
    <property type="entry name" value="OmpH"/>
    <property type="match status" value="1"/>
</dbReference>
<dbReference type="InterPro" id="IPR024930">
    <property type="entry name" value="Skp_dom_sf"/>
</dbReference>
<dbReference type="SMART" id="SM00935">
    <property type="entry name" value="OmpH"/>
    <property type="match status" value="1"/>
</dbReference>
<dbReference type="Gene3D" id="3.30.910.20">
    <property type="entry name" value="Skp domain"/>
    <property type="match status" value="1"/>
</dbReference>
<reference evidence="5 6" key="1">
    <citation type="submission" date="2022-03" db="EMBL/GenBank/DDBJ databases">
        <title>Parabacteroides sp. nov. isolated from swine feces.</title>
        <authorList>
            <person name="Bak J.E."/>
        </authorList>
    </citation>
    <scope>NUCLEOTIDE SEQUENCE [LARGE SCALE GENOMIC DNA]</scope>
    <source>
        <strain evidence="5 6">AGMB00274</strain>
    </source>
</reference>